<dbReference type="HOGENOM" id="CLU_2943376_0_0_1"/>
<sequence>MGFISYLEPSPWSSKTVECMVQRLEPNPLIASCPGMKNQEVNHKYSPKTLTQRMRTRTRN</sequence>
<reference evidence="3" key="2">
    <citation type="submission" date="2015-01" db="EMBL/GenBank/DDBJ databases">
        <title>Evolutionary Origins and Diversification of the Mycorrhizal Mutualists.</title>
        <authorList>
            <consortium name="DOE Joint Genome Institute"/>
            <consortium name="Mycorrhizal Genomics Consortium"/>
            <person name="Kohler A."/>
            <person name="Kuo A."/>
            <person name="Nagy L.G."/>
            <person name="Floudas D."/>
            <person name="Copeland A."/>
            <person name="Barry K.W."/>
            <person name="Cichocki N."/>
            <person name="Veneault-Fourrey C."/>
            <person name="LaButti K."/>
            <person name="Lindquist E.A."/>
            <person name="Lipzen A."/>
            <person name="Lundell T."/>
            <person name="Morin E."/>
            <person name="Murat C."/>
            <person name="Riley R."/>
            <person name="Ohm R."/>
            <person name="Sun H."/>
            <person name="Tunlid A."/>
            <person name="Henrissat B."/>
            <person name="Grigoriev I.V."/>
            <person name="Hibbett D.S."/>
            <person name="Martin F."/>
        </authorList>
    </citation>
    <scope>NUCLEOTIDE SEQUENCE [LARGE SCALE GENOMIC DNA]</scope>
    <source>
        <strain evidence="3">UH-Slu-Lm8-n1</strain>
    </source>
</reference>
<dbReference type="EMBL" id="KN835603">
    <property type="protein sequence ID" value="KIK35635.1"/>
    <property type="molecule type" value="Genomic_DNA"/>
</dbReference>
<proteinExistence type="predicted"/>
<keyword evidence="3" id="KW-1185">Reference proteome</keyword>
<dbReference type="InParanoid" id="A0A0C9ZDQ7"/>
<protein>
    <submittedName>
        <fullName evidence="2">Uncharacterized protein</fullName>
    </submittedName>
</protein>
<reference evidence="2 3" key="1">
    <citation type="submission" date="2014-04" db="EMBL/GenBank/DDBJ databases">
        <authorList>
            <consortium name="DOE Joint Genome Institute"/>
            <person name="Kuo A."/>
            <person name="Ruytinx J."/>
            <person name="Rineau F."/>
            <person name="Colpaert J."/>
            <person name="Kohler A."/>
            <person name="Nagy L.G."/>
            <person name="Floudas D."/>
            <person name="Copeland A."/>
            <person name="Barry K.W."/>
            <person name="Cichocki N."/>
            <person name="Veneault-Fourrey C."/>
            <person name="LaButti K."/>
            <person name="Lindquist E.A."/>
            <person name="Lipzen A."/>
            <person name="Lundell T."/>
            <person name="Morin E."/>
            <person name="Murat C."/>
            <person name="Sun H."/>
            <person name="Tunlid A."/>
            <person name="Henrissat B."/>
            <person name="Grigoriev I.V."/>
            <person name="Hibbett D.S."/>
            <person name="Martin F."/>
            <person name="Nordberg H.P."/>
            <person name="Cantor M.N."/>
            <person name="Hua S.X."/>
        </authorList>
    </citation>
    <scope>NUCLEOTIDE SEQUENCE [LARGE SCALE GENOMIC DNA]</scope>
    <source>
        <strain evidence="2 3">UH-Slu-Lm8-n1</strain>
    </source>
</reference>
<dbReference type="AlphaFoldDB" id="A0A0C9ZDQ7"/>
<evidence type="ECO:0000313" key="3">
    <source>
        <dbReference type="Proteomes" id="UP000054485"/>
    </source>
</evidence>
<gene>
    <name evidence="2" type="ORF">CY34DRAFT_565474</name>
</gene>
<accession>A0A0C9ZDQ7</accession>
<feature type="region of interest" description="Disordered" evidence="1">
    <location>
        <begin position="40"/>
        <end position="60"/>
    </location>
</feature>
<organism evidence="2 3">
    <name type="scientific">Suillus luteus UH-Slu-Lm8-n1</name>
    <dbReference type="NCBI Taxonomy" id="930992"/>
    <lineage>
        <taxon>Eukaryota</taxon>
        <taxon>Fungi</taxon>
        <taxon>Dikarya</taxon>
        <taxon>Basidiomycota</taxon>
        <taxon>Agaricomycotina</taxon>
        <taxon>Agaricomycetes</taxon>
        <taxon>Agaricomycetidae</taxon>
        <taxon>Boletales</taxon>
        <taxon>Suillineae</taxon>
        <taxon>Suillaceae</taxon>
        <taxon>Suillus</taxon>
    </lineage>
</organism>
<dbReference type="Proteomes" id="UP000054485">
    <property type="component" value="Unassembled WGS sequence"/>
</dbReference>
<evidence type="ECO:0000256" key="1">
    <source>
        <dbReference type="SAM" id="MobiDB-lite"/>
    </source>
</evidence>
<evidence type="ECO:0000313" key="2">
    <source>
        <dbReference type="EMBL" id="KIK35635.1"/>
    </source>
</evidence>
<name>A0A0C9ZDQ7_9AGAM</name>